<sequence>MYNQPTAVRDTPWLAGYKYNGIECYLASHPRISSKSLAKAFGFGNSLKNNQYENLRGNLMVVASLIAQMSFQVATNPPGGFWQVDTKSSDEGCPEDSGIYKDGTSVLAYTRATYIFSMLMIHVQTDNGIFSHSFLVAPTLLAVLIISLVHHHMIHFGICLIYKKINGIPKRCGFLDSTVKRINNLKSKVCRQVQRPTGAVVGDC</sequence>
<evidence type="ECO:0000313" key="2">
    <source>
        <dbReference type="Proteomes" id="UP001163603"/>
    </source>
</evidence>
<comment type="caution">
    <text evidence="1">The sequence shown here is derived from an EMBL/GenBank/DDBJ whole genome shotgun (WGS) entry which is preliminary data.</text>
</comment>
<proteinExistence type="predicted"/>
<protein>
    <submittedName>
        <fullName evidence="1">Uncharacterized protein</fullName>
    </submittedName>
</protein>
<dbReference type="EMBL" id="CM047750">
    <property type="protein sequence ID" value="KAJ0008490.1"/>
    <property type="molecule type" value="Genomic_DNA"/>
</dbReference>
<keyword evidence="2" id="KW-1185">Reference proteome</keyword>
<organism evidence="1 2">
    <name type="scientific">Pistacia integerrima</name>
    <dbReference type="NCBI Taxonomy" id="434235"/>
    <lineage>
        <taxon>Eukaryota</taxon>
        <taxon>Viridiplantae</taxon>
        <taxon>Streptophyta</taxon>
        <taxon>Embryophyta</taxon>
        <taxon>Tracheophyta</taxon>
        <taxon>Spermatophyta</taxon>
        <taxon>Magnoliopsida</taxon>
        <taxon>eudicotyledons</taxon>
        <taxon>Gunneridae</taxon>
        <taxon>Pentapetalae</taxon>
        <taxon>rosids</taxon>
        <taxon>malvids</taxon>
        <taxon>Sapindales</taxon>
        <taxon>Anacardiaceae</taxon>
        <taxon>Pistacia</taxon>
    </lineage>
</organism>
<accession>A0ACC0X2B0</accession>
<evidence type="ECO:0000313" key="1">
    <source>
        <dbReference type="EMBL" id="KAJ0008490.1"/>
    </source>
</evidence>
<dbReference type="Proteomes" id="UP001163603">
    <property type="component" value="Chromosome 15"/>
</dbReference>
<reference evidence="2" key="1">
    <citation type="journal article" date="2023" name="G3 (Bethesda)">
        <title>Genome assembly and association tests identify interacting loci associated with vigor, precocity, and sex in interspecific pistachio rootstocks.</title>
        <authorList>
            <person name="Palmer W."/>
            <person name="Jacygrad E."/>
            <person name="Sagayaradj S."/>
            <person name="Cavanaugh K."/>
            <person name="Han R."/>
            <person name="Bertier L."/>
            <person name="Beede B."/>
            <person name="Kafkas S."/>
            <person name="Golino D."/>
            <person name="Preece J."/>
            <person name="Michelmore R."/>
        </authorList>
    </citation>
    <scope>NUCLEOTIDE SEQUENCE [LARGE SCALE GENOMIC DNA]</scope>
</reference>
<gene>
    <name evidence="1" type="ORF">Pint_29038</name>
</gene>
<name>A0ACC0X2B0_9ROSI</name>